<dbReference type="Proteomes" id="UP001215598">
    <property type="component" value="Unassembled WGS sequence"/>
</dbReference>
<feature type="region of interest" description="Disordered" evidence="1">
    <location>
        <begin position="209"/>
        <end position="229"/>
    </location>
</feature>
<feature type="region of interest" description="Disordered" evidence="1">
    <location>
        <begin position="114"/>
        <end position="194"/>
    </location>
</feature>
<accession>A0AAD7MUJ7</accession>
<evidence type="ECO:0000256" key="1">
    <source>
        <dbReference type="SAM" id="MobiDB-lite"/>
    </source>
</evidence>
<dbReference type="EMBL" id="JARKIB010000139">
    <property type="protein sequence ID" value="KAJ7733284.1"/>
    <property type="molecule type" value="Genomic_DNA"/>
</dbReference>
<sequence length="562" mass="59583">MYTHRPGSIEFWSIWPSPTVLMLGLLNFSSVQKNQSLASLASQSFLSSLIGFVECSSGEAETMSLTNTFVKPNSSSTTLKYLYSFVPPRAIQALDFPSLDHTGFEDAGFIQKLRTDSKERTEGKGRKGVPGGKRRRGERAGMRYSVRTNETAQSVRANSARAPAEPAVRRGDSTRTHHACATPPPSASLAQSALDSTARAGAAVTAAYTRAGNGREGEGGDEGDGDERGTRRACTWHACGCVTVAASLSSLVSTRQGARVWRCAAGTAAYTGAGNGGKDVGDGCERSAGRAYGKHVPRGALDSAARICGDEAMAGVTGGTRRTRAGNARREREMGLGLNRRRRWVHDTHLVPIALHTCSCVPIVAASAASMIRSCRTASNRSTEIGPVICFCVRELECGGDPDAKMPRESRACLAPRPGEAAATTRARVGEMEMREMVGWIGWDGGQGGEGSGDCAGFGGSAIAEPRVFLFWRVGPDVRARPAPLASACAPKNPGEICDPEMSFLDSSGIQTTSANSQMPGRCNTRTQTRRLGNKSTPSQQMLPSRQLRSNTGNNGERAGDD</sequence>
<proteinExistence type="predicted"/>
<feature type="compositionally biased region" description="Polar residues" evidence="1">
    <location>
        <begin position="506"/>
        <end position="527"/>
    </location>
</feature>
<feature type="compositionally biased region" description="Basic and acidic residues" evidence="1">
    <location>
        <begin position="114"/>
        <end position="125"/>
    </location>
</feature>
<comment type="caution">
    <text evidence="2">The sequence shown here is derived from an EMBL/GenBank/DDBJ whole genome shotgun (WGS) entry which is preliminary data.</text>
</comment>
<organism evidence="2 3">
    <name type="scientific">Mycena metata</name>
    <dbReference type="NCBI Taxonomy" id="1033252"/>
    <lineage>
        <taxon>Eukaryota</taxon>
        <taxon>Fungi</taxon>
        <taxon>Dikarya</taxon>
        <taxon>Basidiomycota</taxon>
        <taxon>Agaricomycotina</taxon>
        <taxon>Agaricomycetes</taxon>
        <taxon>Agaricomycetidae</taxon>
        <taxon>Agaricales</taxon>
        <taxon>Marasmiineae</taxon>
        <taxon>Mycenaceae</taxon>
        <taxon>Mycena</taxon>
    </lineage>
</organism>
<keyword evidence="3" id="KW-1185">Reference proteome</keyword>
<protein>
    <submittedName>
        <fullName evidence="2">Uncharacterized protein</fullName>
    </submittedName>
</protein>
<name>A0AAD7MUJ7_9AGAR</name>
<evidence type="ECO:0000313" key="2">
    <source>
        <dbReference type="EMBL" id="KAJ7733284.1"/>
    </source>
</evidence>
<dbReference type="AlphaFoldDB" id="A0AAD7MUJ7"/>
<reference evidence="2" key="1">
    <citation type="submission" date="2023-03" db="EMBL/GenBank/DDBJ databases">
        <title>Massive genome expansion in bonnet fungi (Mycena s.s.) driven by repeated elements and novel gene families across ecological guilds.</title>
        <authorList>
            <consortium name="Lawrence Berkeley National Laboratory"/>
            <person name="Harder C.B."/>
            <person name="Miyauchi S."/>
            <person name="Viragh M."/>
            <person name="Kuo A."/>
            <person name="Thoen E."/>
            <person name="Andreopoulos B."/>
            <person name="Lu D."/>
            <person name="Skrede I."/>
            <person name="Drula E."/>
            <person name="Henrissat B."/>
            <person name="Morin E."/>
            <person name="Kohler A."/>
            <person name="Barry K."/>
            <person name="LaButti K."/>
            <person name="Morin E."/>
            <person name="Salamov A."/>
            <person name="Lipzen A."/>
            <person name="Mereny Z."/>
            <person name="Hegedus B."/>
            <person name="Baldrian P."/>
            <person name="Stursova M."/>
            <person name="Weitz H."/>
            <person name="Taylor A."/>
            <person name="Grigoriev I.V."/>
            <person name="Nagy L.G."/>
            <person name="Martin F."/>
            <person name="Kauserud H."/>
        </authorList>
    </citation>
    <scope>NUCLEOTIDE SEQUENCE</scope>
    <source>
        <strain evidence="2">CBHHK182m</strain>
    </source>
</reference>
<feature type="region of interest" description="Disordered" evidence="1">
    <location>
        <begin position="506"/>
        <end position="562"/>
    </location>
</feature>
<feature type="compositionally biased region" description="Polar residues" evidence="1">
    <location>
        <begin position="146"/>
        <end position="157"/>
    </location>
</feature>
<feature type="compositionally biased region" description="Polar residues" evidence="1">
    <location>
        <begin position="534"/>
        <end position="555"/>
    </location>
</feature>
<gene>
    <name evidence="2" type="ORF">B0H16DRAFT_1468122</name>
</gene>
<evidence type="ECO:0000313" key="3">
    <source>
        <dbReference type="Proteomes" id="UP001215598"/>
    </source>
</evidence>